<dbReference type="EMBL" id="JACVVK020000722">
    <property type="protein sequence ID" value="KAK7452083.1"/>
    <property type="molecule type" value="Genomic_DNA"/>
</dbReference>
<sequence length="137" mass="15126">IILEANIPTTSDVSISQSSSDVNNYHVAGHRLRHAQLLICACPATLEAFESEECVMIPNFLYQRSRSLPDPPDSTYQDVRDLGLPKLMGIDNRPPAPLPLDGEDGDYTEVEIDEDEEGTAVQDNDNAPFLDILESKL</sequence>
<accession>A0ABD0J241</accession>
<comment type="caution">
    <text evidence="2">The sequence shown here is derived from an EMBL/GenBank/DDBJ whole genome shotgun (WGS) entry which is preliminary data.</text>
</comment>
<keyword evidence="3" id="KW-1185">Reference proteome</keyword>
<proteinExistence type="predicted"/>
<name>A0ABD0J241_9CAEN</name>
<evidence type="ECO:0000256" key="1">
    <source>
        <dbReference type="SAM" id="MobiDB-lite"/>
    </source>
</evidence>
<evidence type="ECO:0000313" key="2">
    <source>
        <dbReference type="EMBL" id="KAK7452083.1"/>
    </source>
</evidence>
<evidence type="ECO:0000313" key="3">
    <source>
        <dbReference type="Proteomes" id="UP001519460"/>
    </source>
</evidence>
<reference evidence="2 3" key="1">
    <citation type="journal article" date="2023" name="Sci. Data">
        <title>Genome assembly of the Korean intertidal mud-creeper Batillaria attramentaria.</title>
        <authorList>
            <person name="Patra A.K."/>
            <person name="Ho P.T."/>
            <person name="Jun S."/>
            <person name="Lee S.J."/>
            <person name="Kim Y."/>
            <person name="Won Y.J."/>
        </authorList>
    </citation>
    <scope>NUCLEOTIDE SEQUENCE [LARGE SCALE GENOMIC DNA]</scope>
    <source>
        <strain evidence="2">Wonlab-2016</strain>
    </source>
</reference>
<gene>
    <name evidence="2" type="ORF">BaRGS_00039781</name>
</gene>
<protein>
    <submittedName>
        <fullName evidence="2">Uncharacterized protein</fullName>
    </submittedName>
</protein>
<feature type="non-terminal residue" evidence="2">
    <location>
        <position position="1"/>
    </location>
</feature>
<dbReference type="Proteomes" id="UP001519460">
    <property type="component" value="Unassembled WGS sequence"/>
</dbReference>
<organism evidence="2 3">
    <name type="scientific">Batillaria attramentaria</name>
    <dbReference type="NCBI Taxonomy" id="370345"/>
    <lineage>
        <taxon>Eukaryota</taxon>
        <taxon>Metazoa</taxon>
        <taxon>Spiralia</taxon>
        <taxon>Lophotrochozoa</taxon>
        <taxon>Mollusca</taxon>
        <taxon>Gastropoda</taxon>
        <taxon>Caenogastropoda</taxon>
        <taxon>Sorbeoconcha</taxon>
        <taxon>Cerithioidea</taxon>
        <taxon>Batillariidae</taxon>
        <taxon>Batillaria</taxon>
    </lineage>
</organism>
<dbReference type="AlphaFoldDB" id="A0ABD0J241"/>
<feature type="region of interest" description="Disordered" evidence="1">
    <location>
        <begin position="86"/>
        <end position="106"/>
    </location>
</feature>